<dbReference type="KEGG" id="rbi:RB2501_05660"/>
<protein>
    <submittedName>
        <fullName evidence="1">Nicotinic acid mononucleotide adenyltransferase</fullName>
    </submittedName>
</protein>
<dbReference type="HOGENOM" id="CLU_2069951_0_0_10"/>
<reference evidence="1 2" key="1">
    <citation type="journal article" date="2009" name="J. Bacteriol.">
        <title>Complete genome sequence of Robiginitalea biformata HTCC2501.</title>
        <authorList>
            <person name="Oh H.M."/>
            <person name="Giovannoni S.J."/>
            <person name="Lee K."/>
            <person name="Ferriera S."/>
            <person name="Johnson J."/>
            <person name="Cho J.C."/>
        </authorList>
    </citation>
    <scope>NUCLEOTIDE SEQUENCE [LARGE SCALE GENOMIC DNA]</scope>
    <source>
        <strain evidence="2">ATCC BAA-864 / HTCC2501 / KCTC 12146</strain>
    </source>
</reference>
<dbReference type="Gene3D" id="2.20.110.10">
    <property type="entry name" value="Histone H3 K4-specific methyltransferase SET7/9 N-terminal domain"/>
    <property type="match status" value="1"/>
</dbReference>
<gene>
    <name evidence="1" type="ordered locus">RB2501_05660</name>
</gene>
<dbReference type="EMBL" id="CP001712">
    <property type="protein sequence ID" value="EAR16360.1"/>
    <property type="molecule type" value="Genomic_DNA"/>
</dbReference>
<keyword evidence="1" id="KW-0808">Transferase</keyword>
<name>A4CHF2_ROBBH</name>
<evidence type="ECO:0000313" key="1">
    <source>
        <dbReference type="EMBL" id="EAR16360.1"/>
    </source>
</evidence>
<dbReference type="SUPFAM" id="SSF82185">
    <property type="entry name" value="Histone H3 K4-specific methyltransferase SET7/9 N-terminal domain"/>
    <property type="match status" value="1"/>
</dbReference>
<dbReference type="STRING" id="313596.RB2501_05660"/>
<dbReference type="GO" id="GO:0016740">
    <property type="term" value="F:transferase activity"/>
    <property type="evidence" value="ECO:0007669"/>
    <property type="project" value="UniProtKB-KW"/>
</dbReference>
<keyword evidence="2" id="KW-1185">Reference proteome</keyword>
<dbReference type="eggNOG" id="COG2849">
    <property type="taxonomic scope" value="Bacteria"/>
</dbReference>
<sequence length="109" mass="12434">MLICGVISIEAQQPEPQFERTDDLVKATYYHENGAVAQTGFFRDGQLHGEWIMFDTSGKKVAIGQYDAGNKTGKWFFWEEDNLREVDYSDNAIVNVVNWNNGTRVAVNR</sequence>
<organism evidence="1 2">
    <name type="scientific">Robiginitalea biformata (strain ATCC BAA-864 / DSM 15991 / KCTC 12146 / HTCC2501)</name>
    <dbReference type="NCBI Taxonomy" id="313596"/>
    <lineage>
        <taxon>Bacteria</taxon>
        <taxon>Pseudomonadati</taxon>
        <taxon>Bacteroidota</taxon>
        <taxon>Flavobacteriia</taxon>
        <taxon>Flavobacteriales</taxon>
        <taxon>Flavobacteriaceae</taxon>
        <taxon>Robiginitalea</taxon>
    </lineage>
</organism>
<proteinExistence type="predicted"/>
<evidence type="ECO:0000313" key="2">
    <source>
        <dbReference type="Proteomes" id="UP000009049"/>
    </source>
</evidence>
<accession>A4CHF2</accession>
<dbReference type="AlphaFoldDB" id="A4CHF2"/>
<dbReference type="Proteomes" id="UP000009049">
    <property type="component" value="Chromosome"/>
</dbReference>